<evidence type="ECO:0000313" key="1">
    <source>
        <dbReference type="EMBL" id="RCH41461.1"/>
    </source>
</evidence>
<evidence type="ECO:0000313" key="2">
    <source>
        <dbReference type="Proteomes" id="UP000253208"/>
    </source>
</evidence>
<organism evidence="1 2">
    <name type="scientific">Blautia obeum</name>
    <dbReference type="NCBI Taxonomy" id="40520"/>
    <lineage>
        <taxon>Bacteria</taxon>
        <taxon>Bacillati</taxon>
        <taxon>Bacillota</taxon>
        <taxon>Clostridia</taxon>
        <taxon>Lachnospirales</taxon>
        <taxon>Lachnospiraceae</taxon>
        <taxon>Blautia</taxon>
    </lineage>
</organism>
<accession>A0A367FUN7</accession>
<name>A0A367FUN7_9FIRM</name>
<sequence>ACFSFALKGNRAGSPHFKIVRFKWWEHVTCFVEQIDIYREESYFRFFKYIRVHFSLYFKERETWKLWNNSESIFEKDQGITIK</sequence>
<gene>
    <name evidence="1" type="ORF">C4886_18070</name>
</gene>
<dbReference type="AlphaFoldDB" id="A0A367FUN7"/>
<dbReference type="Proteomes" id="UP000253208">
    <property type="component" value="Unassembled WGS sequence"/>
</dbReference>
<feature type="non-terminal residue" evidence="1">
    <location>
        <position position="1"/>
    </location>
</feature>
<comment type="caution">
    <text evidence="1">The sequence shown here is derived from an EMBL/GenBank/DDBJ whole genome shotgun (WGS) entry which is preliminary data.</text>
</comment>
<proteinExistence type="predicted"/>
<protein>
    <submittedName>
        <fullName evidence="1">Uncharacterized protein</fullName>
    </submittedName>
</protein>
<reference evidence="1 2" key="1">
    <citation type="submission" date="2018-02" db="EMBL/GenBank/DDBJ databases">
        <title>Complete genome sequencing of Faecalibacterium prausnitzii strains isolated from the human gut.</title>
        <authorList>
            <person name="Fitzgerald B.C."/>
            <person name="Shkoporov A.N."/>
            <person name="Ross P.R."/>
            <person name="Hill C."/>
        </authorList>
    </citation>
    <scope>NUCLEOTIDE SEQUENCE [LARGE SCALE GENOMIC DNA]</scope>
    <source>
        <strain evidence="1 2">APC942/31-1</strain>
    </source>
</reference>
<dbReference type="EMBL" id="PSQG01000069">
    <property type="protein sequence ID" value="RCH41461.1"/>
    <property type="molecule type" value="Genomic_DNA"/>
</dbReference>